<proteinExistence type="predicted"/>
<dbReference type="GO" id="GO:0006508">
    <property type="term" value="P:proteolysis"/>
    <property type="evidence" value="ECO:0007669"/>
    <property type="project" value="UniProtKB-KW"/>
</dbReference>
<evidence type="ECO:0000256" key="6">
    <source>
        <dbReference type="PIRSR" id="PIRSR621190-2"/>
    </source>
</evidence>
<dbReference type="PRINTS" id="PR00138">
    <property type="entry name" value="MATRIXIN"/>
</dbReference>
<dbReference type="Proteomes" id="UP000015100">
    <property type="component" value="Unassembled WGS sequence"/>
</dbReference>
<evidence type="ECO:0000256" key="3">
    <source>
        <dbReference type="ARBA" id="ARBA00022801"/>
    </source>
</evidence>
<reference evidence="9 10" key="1">
    <citation type="journal article" date="2013" name="PLoS Genet.">
        <title>Genomic mechanisms accounting for the adaptation to parasitism in nematode-trapping fungi.</title>
        <authorList>
            <person name="Meerupati T."/>
            <person name="Andersson K.M."/>
            <person name="Friman E."/>
            <person name="Kumar D."/>
            <person name="Tunlid A."/>
            <person name="Ahren D."/>
        </authorList>
    </citation>
    <scope>NUCLEOTIDE SEQUENCE [LARGE SCALE GENOMIC DNA]</scope>
    <source>
        <strain evidence="9 10">CBS 200.50</strain>
    </source>
</reference>
<dbReference type="Pfam" id="PF00413">
    <property type="entry name" value="Peptidase_M10"/>
    <property type="match status" value="1"/>
</dbReference>
<dbReference type="GO" id="GO:0004222">
    <property type="term" value="F:metalloendopeptidase activity"/>
    <property type="evidence" value="ECO:0007669"/>
    <property type="project" value="InterPro"/>
</dbReference>
<feature type="region of interest" description="Disordered" evidence="7">
    <location>
        <begin position="178"/>
        <end position="246"/>
    </location>
</feature>
<feature type="binding site" evidence="6">
    <location>
        <position position="140"/>
    </location>
    <ligand>
        <name>Zn(2+)</name>
        <dbReference type="ChEBI" id="CHEBI:29105"/>
        <label>2</label>
        <note>catalytic</note>
    </ligand>
</feature>
<comment type="cofactor">
    <cofactor evidence="6">
        <name>Zn(2+)</name>
        <dbReference type="ChEBI" id="CHEBI:29105"/>
    </cofactor>
    <text evidence="6">Binds 2 Zn(2+) ions per subunit.</text>
</comment>
<dbReference type="PANTHER" id="PTHR10201">
    <property type="entry name" value="MATRIX METALLOPROTEINASE"/>
    <property type="match status" value="1"/>
</dbReference>
<name>S8AU63_DACHA</name>
<dbReference type="SUPFAM" id="SSF55486">
    <property type="entry name" value="Metalloproteases ('zincins'), catalytic domain"/>
    <property type="match status" value="1"/>
</dbReference>
<organism evidence="9 10">
    <name type="scientific">Dactylellina haptotyla (strain CBS 200.50)</name>
    <name type="common">Nematode-trapping fungus</name>
    <name type="synonym">Monacrosporium haptotylum</name>
    <dbReference type="NCBI Taxonomy" id="1284197"/>
    <lineage>
        <taxon>Eukaryota</taxon>
        <taxon>Fungi</taxon>
        <taxon>Dikarya</taxon>
        <taxon>Ascomycota</taxon>
        <taxon>Pezizomycotina</taxon>
        <taxon>Orbiliomycetes</taxon>
        <taxon>Orbiliales</taxon>
        <taxon>Orbiliaceae</taxon>
        <taxon>Dactylellina</taxon>
    </lineage>
</organism>
<dbReference type="SMART" id="SM00235">
    <property type="entry name" value="ZnMc"/>
    <property type="match status" value="1"/>
</dbReference>
<comment type="caution">
    <text evidence="9">The sequence shown here is derived from an EMBL/GenBank/DDBJ whole genome shotgun (WGS) entry which is preliminary data.</text>
</comment>
<evidence type="ECO:0000259" key="8">
    <source>
        <dbReference type="SMART" id="SM00235"/>
    </source>
</evidence>
<evidence type="ECO:0000256" key="7">
    <source>
        <dbReference type="SAM" id="MobiDB-lite"/>
    </source>
</evidence>
<dbReference type="OrthoDB" id="406838at2759"/>
<feature type="binding site" evidence="6">
    <location>
        <position position="134"/>
    </location>
    <ligand>
        <name>Zn(2+)</name>
        <dbReference type="ChEBI" id="CHEBI:29105"/>
        <label>2</label>
        <note>catalytic</note>
    </ligand>
</feature>
<feature type="binding site" evidence="6">
    <location>
        <position position="83"/>
    </location>
    <ligand>
        <name>Ca(2+)</name>
        <dbReference type="ChEBI" id="CHEBI:29108"/>
        <label>3</label>
    </ligand>
</feature>
<keyword evidence="1" id="KW-0645">Protease</keyword>
<dbReference type="eggNOG" id="KOG1565">
    <property type="taxonomic scope" value="Eukaryota"/>
</dbReference>
<feature type="region of interest" description="Disordered" evidence="7">
    <location>
        <begin position="1"/>
        <end position="24"/>
    </location>
</feature>
<feature type="binding site" evidence="6">
    <location>
        <position position="130"/>
    </location>
    <ligand>
        <name>Zn(2+)</name>
        <dbReference type="ChEBI" id="CHEBI:29105"/>
        <label>2</label>
        <note>catalytic</note>
    </ligand>
</feature>
<dbReference type="InterPro" id="IPR001818">
    <property type="entry name" value="Pept_M10_metallopeptidase"/>
</dbReference>
<evidence type="ECO:0000313" key="10">
    <source>
        <dbReference type="Proteomes" id="UP000015100"/>
    </source>
</evidence>
<evidence type="ECO:0000256" key="4">
    <source>
        <dbReference type="ARBA" id="ARBA00022833"/>
    </source>
</evidence>
<keyword evidence="2 6" id="KW-0479">Metal-binding</keyword>
<sequence>MIHVCGHADHDHDGLNKRQNNNQYQNGNARWPQGEYESAIGRAFEKWNQITRDFTFQKANGNANITISVAPPGTRDNLFPSKGPGYYIFAYAQIGPRGYGNNLNGWIKFNNSATGTPNWTTTLIHNVFVHEFGHIMGLGHSRDPNALMAPSMKEFRREIGFTNSDVQAFNAFYGKTTIPNQMRQQPQNTYNQRPQRFNQGYGNQRRPGNGYGRNYVMGSMEDFQEQQRRNAAGKPPRRRYLDHIPR</sequence>
<evidence type="ECO:0000256" key="5">
    <source>
        <dbReference type="PIRSR" id="PIRSR621190-1"/>
    </source>
</evidence>
<keyword evidence="6" id="KW-0106">Calcium</keyword>
<dbReference type="HOGENOM" id="CLU_1129017_0_0_1"/>
<keyword evidence="4 6" id="KW-0862">Zinc</keyword>
<dbReference type="AlphaFoldDB" id="S8AU63"/>
<evidence type="ECO:0000256" key="1">
    <source>
        <dbReference type="ARBA" id="ARBA00022670"/>
    </source>
</evidence>
<accession>S8AU63</accession>
<dbReference type="Gene3D" id="3.40.390.10">
    <property type="entry name" value="Collagenase (Catalytic Domain)"/>
    <property type="match status" value="1"/>
</dbReference>
<dbReference type="InterPro" id="IPR021190">
    <property type="entry name" value="Pept_M10A"/>
</dbReference>
<feature type="compositionally biased region" description="Polar residues" evidence="7">
    <location>
        <begin position="178"/>
        <end position="202"/>
    </location>
</feature>
<evidence type="ECO:0000256" key="2">
    <source>
        <dbReference type="ARBA" id="ARBA00022723"/>
    </source>
</evidence>
<gene>
    <name evidence="9" type="ORF">H072_1504</name>
</gene>
<dbReference type="STRING" id="1284197.S8AU63"/>
<dbReference type="InterPro" id="IPR006026">
    <property type="entry name" value="Peptidase_Metallo"/>
</dbReference>
<dbReference type="EMBL" id="AQGS01000044">
    <property type="protein sequence ID" value="EPS44511.1"/>
    <property type="molecule type" value="Genomic_DNA"/>
</dbReference>
<evidence type="ECO:0000313" key="9">
    <source>
        <dbReference type="EMBL" id="EPS44511.1"/>
    </source>
</evidence>
<dbReference type="GO" id="GO:0008270">
    <property type="term" value="F:zinc ion binding"/>
    <property type="evidence" value="ECO:0007669"/>
    <property type="project" value="InterPro"/>
</dbReference>
<keyword evidence="10" id="KW-1185">Reference proteome</keyword>
<keyword evidence="3" id="KW-0378">Hydrolase</keyword>
<feature type="binding site" evidence="6">
    <location>
        <position position="102"/>
    </location>
    <ligand>
        <name>Ca(2+)</name>
        <dbReference type="ChEBI" id="CHEBI:29108"/>
        <label>2</label>
    </ligand>
</feature>
<reference evidence="10" key="2">
    <citation type="submission" date="2013-04" db="EMBL/GenBank/DDBJ databases">
        <title>Genomic mechanisms accounting for the adaptation to parasitism in nematode-trapping fungi.</title>
        <authorList>
            <person name="Ahren D.G."/>
        </authorList>
    </citation>
    <scope>NUCLEOTIDE SEQUENCE [LARGE SCALE GENOMIC DNA]</scope>
    <source>
        <strain evidence="10">CBS 200.50</strain>
    </source>
</reference>
<dbReference type="GO" id="GO:0031012">
    <property type="term" value="C:extracellular matrix"/>
    <property type="evidence" value="ECO:0007669"/>
    <property type="project" value="InterPro"/>
</dbReference>
<feature type="binding site" evidence="6">
    <location>
        <position position="76"/>
    </location>
    <ligand>
        <name>Zn(2+)</name>
        <dbReference type="ChEBI" id="CHEBI:29105"/>
        <label>1</label>
    </ligand>
</feature>
<feature type="compositionally biased region" description="Basic and acidic residues" evidence="7">
    <location>
        <begin position="1"/>
        <end position="16"/>
    </location>
</feature>
<comment type="cofactor">
    <cofactor evidence="6">
        <name>Ca(2+)</name>
        <dbReference type="ChEBI" id="CHEBI:29108"/>
    </cofactor>
    <text evidence="6">Can bind about 5 Ca(2+) ions per subunit.</text>
</comment>
<feature type="binding site" evidence="6">
    <location>
        <position position="148"/>
    </location>
    <ligand>
        <name>Zn(2+)</name>
        <dbReference type="ChEBI" id="CHEBI:29105"/>
        <label>2</label>
        <note>catalytic</note>
    </ligand>
</feature>
<feature type="domain" description="Peptidase metallopeptidase" evidence="8">
    <location>
        <begin position="27"/>
        <end position="175"/>
    </location>
</feature>
<feature type="active site" evidence="5">
    <location>
        <position position="131"/>
    </location>
</feature>
<protein>
    <recommendedName>
        <fullName evidence="8">Peptidase metallopeptidase domain-containing protein</fullName>
    </recommendedName>
</protein>
<dbReference type="InterPro" id="IPR024079">
    <property type="entry name" value="MetalloPept_cat_dom_sf"/>
</dbReference>